<evidence type="ECO:0000313" key="3">
    <source>
        <dbReference type="EMBL" id="GMH99875.1"/>
    </source>
</evidence>
<feature type="transmembrane region" description="Helical" evidence="2">
    <location>
        <begin position="396"/>
        <end position="416"/>
    </location>
</feature>
<protein>
    <submittedName>
        <fullName evidence="3">Uncharacterized protein</fullName>
    </submittedName>
</protein>
<feature type="transmembrane region" description="Helical" evidence="2">
    <location>
        <begin position="422"/>
        <end position="442"/>
    </location>
</feature>
<dbReference type="OrthoDB" id="4153866at2759"/>
<feature type="compositionally biased region" description="Polar residues" evidence="1">
    <location>
        <begin position="1"/>
        <end position="28"/>
    </location>
</feature>
<sequence length="504" mass="56903">MKSLRLNPNISTSTTRSHSPWRQMSMTSKIPFPASPSNLQGSSSSSPSTSHPIHPHVNRFKLTICFRIFLAIIYLLFLSYERRQNLGLISYRERSEYSDYKNALLNFVRLPRQNSNGSLKKMREKAERINNGIGVRAWGTGTDEGLGLVGDVPRWSTLLKSDVGIMFVSTDDPISFANFYTSNIQPGDTCAGHSHNDFEQEFPVTTALEAKFCSIEADVVYCPEEGGREESLRLGHTDIYKLDQSNEEAEICEMSTTLQETYIEPLLEHIRKIPTFCQSCTKPGIQLIIDMKDPNSDPGMALLSSILKEYEEKMEGKIYAILSGVDEVRAMTSPYRKYPNLDVDGRPIDVFLPNGLRPNLVYTLMVFWVLVVIGEKAKKRKLERDQRFKLNFLVQITKHILGLVVLLLLDAVILSLSNIAALIGYVFVGVLMVLPLAIYYWFKFMLGLRILYNLSRADLKENIKNFRKDSDADSLMLLRNRTFSDDNADLSGSGSGSGLGHNRL</sequence>
<dbReference type="EMBL" id="BRXW01000016">
    <property type="protein sequence ID" value="GMH99875.1"/>
    <property type="molecule type" value="Genomic_DNA"/>
</dbReference>
<comment type="caution">
    <text evidence="3">The sequence shown here is derived from an EMBL/GenBank/DDBJ whole genome shotgun (WGS) entry which is preliminary data.</text>
</comment>
<feature type="transmembrane region" description="Helical" evidence="2">
    <location>
        <begin position="359"/>
        <end position="375"/>
    </location>
</feature>
<evidence type="ECO:0000256" key="1">
    <source>
        <dbReference type="SAM" id="MobiDB-lite"/>
    </source>
</evidence>
<keyword evidence="4" id="KW-1185">Reference proteome</keyword>
<dbReference type="AlphaFoldDB" id="A0A9W7F2M8"/>
<proteinExistence type="predicted"/>
<organism evidence="3 4">
    <name type="scientific">Triparma laevis f. longispina</name>
    <dbReference type="NCBI Taxonomy" id="1714387"/>
    <lineage>
        <taxon>Eukaryota</taxon>
        <taxon>Sar</taxon>
        <taxon>Stramenopiles</taxon>
        <taxon>Ochrophyta</taxon>
        <taxon>Bolidophyceae</taxon>
        <taxon>Parmales</taxon>
        <taxon>Triparmaceae</taxon>
        <taxon>Triparma</taxon>
    </lineage>
</organism>
<feature type="compositionally biased region" description="Low complexity" evidence="1">
    <location>
        <begin position="35"/>
        <end position="52"/>
    </location>
</feature>
<evidence type="ECO:0000313" key="4">
    <source>
        <dbReference type="Proteomes" id="UP001165122"/>
    </source>
</evidence>
<keyword evidence="2" id="KW-0472">Membrane</keyword>
<dbReference type="Proteomes" id="UP001165122">
    <property type="component" value="Unassembled WGS sequence"/>
</dbReference>
<name>A0A9W7F2M8_9STRA</name>
<feature type="region of interest" description="Disordered" evidence="1">
    <location>
        <begin position="1"/>
        <end position="52"/>
    </location>
</feature>
<accession>A0A9W7F2M8</accession>
<feature type="transmembrane region" description="Helical" evidence="2">
    <location>
        <begin position="60"/>
        <end position="80"/>
    </location>
</feature>
<reference evidence="4" key="1">
    <citation type="journal article" date="2023" name="Commun. Biol.">
        <title>Genome analysis of Parmales, the sister group of diatoms, reveals the evolutionary specialization of diatoms from phago-mixotrophs to photoautotrophs.</title>
        <authorList>
            <person name="Ban H."/>
            <person name="Sato S."/>
            <person name="Yoshikawa S."/>
            <person name="Yamada K."/>
            <person name="Nakamura Y."/>
            <person name="Ichinomiya M."/>
            <person name="Sato N."/>
            <person name="Blanc-Mathieu R."/>
            <person name="Endo H."/>
            <person name="Kuwata A."/>
            <person name="Ogata H."/>
        </authorList>
    </citation>
    <scope>NUCLEOTIDE SEQUENCE [LARGE SCALE GENOMIC DNA]</scope>
    <source>
        <strain evidence="4">NIES 3700</strain>
    </source>
</reference>
<keyword evidence="2" id="KW-0812">Transmembrane</keyword>
<evidence type="ECO:0000256" key="2">
    <source>
        <dbReference type="SAM" id="Phobius"/>
    </source>
</evidence>
<gene>
    <name evidence="3" type="ORF">TrLO_g761</name>
</gene>
<keyword evidence="2" id="KW-1133">Transmembrane helix</keyword>